<keyword evidence="2" id="KW-1185">Reference proteome</keyword>
<sequence length="324" mass="36753">MSEGTMPSDRFKDVMLRVKALFDEASNNESFEFSKEPALAAELRTNPDAKKFTFLRGHAAKGKDQGDNISAKIWMRLKKRDDGDGPGAINLKGVHAELWKRLEELRAEDFGYQSKFSTYSAHKTIEGASNTYHCQPKFEHPELKSKMSQQSSSNNQQDVVMSGVDQTTLPQGFPSDRLKSVIHIADELVEKFDRQIRFDNNPADASDAGKWTEFDKYVTPGIYAIDLVSVWIFMRFKNPDKMAPEVILDFTESRKAAREQVQDLQAEQFAYDEGKWRVIKDLKCILPGSNELHVLQVKIEVKLSEKATRGLKNVQGGDEWPGET</sequence>
<dbReference type="RefSeq" id="XP_056067028.1">
    <property type="nucleotide sequence ID" value="XM_056219901.1"/>
</dbReference>
<dbReference type="Proteomes" id="UP001140513">
    <property type="component" value="Unassembled WGS sequence"/>
</dbReference>
<name>A0A9W9C789_9PLEO</name>
<proteinExistence type="predicted"/>
<dbReference type="EMBL" id="JAPEUX010000008">
    <property type="protein sequence ID" value="KAJ4347228.1"/>
    <property type="molecule type" value="Genomic_DNA"/>
</dbReference>
<organism evidence="1 2">
    <name type="scientific">Didymosphaeria variabile</name>
    <dbReference type="NCBI Taxonomy" id="1932322"/>
    <lineage>
        <taxon>Eukaryota</taxon>
        <taxon>Fungi</taxon>
        <taxon>Dikarya</taxon>
        <taxon>Ascomycota</taxon>
        <taxon>Pezizomycotina</taxon>
        <taxon>Dothideomycetes</taxon>
        <taxon>Pleosporomycetidae</taxon>
        <taxon>Pleosporales</taxon>
        <taxon>Massarineae</taxon>
        <taxon>Didymosphaeriaceae</taxon>
        <taxon>Didymosphaeria</taxon>
    </lineage>
</organism>
<evidence type="ECO:0000313" key="1">
    <source>
        <dbReference type="EMBL" id="KAJ4347228.1"/>
    </source>
</evidence>
<protein>
    <submittedName>
        <fullName evidence="1">Uncharacterized protein</fullName>
    </submittedName>
</protein>
<comment type="caution">
    <text evidence="1">The sequence shown here is derived from an EMBL/GenBank/DDBJ whole genome shotgun (WGS) entry which is preliminary data.</text>
</comment>
<dbReference type="GeneID" id="80914697"/>
<accession>A0A9W9C789</accession>
<dbReference type="AlphaFoldDB" id="A0A9W9C789"/>
<evidence type="ECO:0000313" key="2">
    <source>
        <dbReference type="Proteomes" id="UP001140513"/>
    </source>
</evidence>
<gene>
    <name evidence="1" type="ORF">N0V89_011167</name>
</gene>
<reference evidence="1" key="1">
    <citation type="submission" date="2022-10" db="EMBL/GenBank/DDBJ databases">
        <title>Tapping the CABI collections for fungal endophytes: first genome assemblies for Collariella, Neodidymelliopsis, Ascochyta clinopodiicola, Didymella pomorum, Didymosphaeria variabile, Neocosmospora piperis and Neocucurbitaria cava.</title>
        <authorList>
            <person name="Hill R."/>
        </authorList>
    </citation>
    <scope>NUCLEOTIDE SEQUENCE</scope>
    <source>
        <strain evidence="1">IMI 356815</strain>
    </source>
</reference>